<dbReference type="Pfam" id="PF08388">
    <property type="entry name" value="GIIM"/>
    <property type="match status" value="1"/>
</dbReference>
<evidence type="ECO:0000259" key="1">
    <source>
        <dbReference type="Pfam" id="PF08388"/>
    </source>
</evidence>
<feature type="domain" description="Group II intron maturase-specific" evidence="1">
    <location>
        <begin position="86"/>
        <end position="125"/>
    </location>
</feature>
<gene>
    <name evidence="2" type="ORF">Hsar01_00319</name>
</gene>
<accession>A0ABP9UMW8</accession>
<proteinExistence type="predicted"/>
<dbReference type="EMBL" id="BAABRI010000001">
    <property type="protein sequence ID" value="GAA5481113.1"/>
    <property type="molecule type" value="Genomic_DNA"/>
</dbReference>
<protein>
    <recommendedName>
        <fullName evidence="1">Group II intron maturase-specific domain-containing protein</fullName>
    </recommendedName>
</protein>
<name>A0ABP9UMW8_9BACT</name>
<keyword evidence="3" id="KW-1185">Reference proteome</keyword>
<dbReference type="Proteomes" id="UP001476282">
    <property type="component" value="Unassembled WGS sequence"/>
</dbReference>
<evidence type="ECO:0000313" key="2">
    <source>
        <dbReference type="EMBL" id="GAA5481113.1"/>
    </source>
</evidence>
<organism evidence="2 3">
    <name type="scientific">Haloferula sargassicola</name>
    <dbReference type="NCBI Taxonomy" id="490096"/>
    <lineage>
        <taxon>Bacteria</taxon>
        <taxon>Pseudomonadati</taxon>
        <taxon>Verrucomicrobiota</taxon>
        <taxon>Verrucomicrobiia</taxon>
        <taxon>Verrucomicrobiales</taxon>
        <taxon>Verrucomicrobiaceae</taxon>
        <taxon>Haloferula</taxon>
    </lineage>
</organism>
<reference evidence="2 3" key="1">
    <citation type="submission" date="2024-02" db="EMBL/GenBank/DDBJ databases">
        <title>Haloferula sargassicola NBRC 104335.</title>
        <authorList>
            <person name="Ichikawa N."/>
            <person name="Katano-Makiyama Y."/>
            <person name="Hidaka K."/>
        </authorList>
    </citation>
    <scope>NUCLEOTIDE SEQUENCE [LARGE SCALE GENOMIC DNA]</scope>
    <source>
        <strain evidence="2 3">NBRC 104335</strain>
    </source>
</reference>
<dbReference type="InterPro" id="IPR013597">
    <property type="entry name" value="Mat_intron_G2"/>
</dbReference>
<comment type="caution">
    <text evidence="2">The sequence shown here is derived from an EMBL/GenBank/DDBJ whole genome shotgun (WGS) entry which is preliminary data.</text>
</comment>
<sequence>MVNVRGHPAPLLEPMPDSGWQIRTHPQAPTRSGQGGVLASVTRWISRRLRLTVNEAKSKVVPLAEASFLGFRILGEKVRWTDRSREKLKERVRVITKRTRGVAPQRVMEDLQRYLRGAVNYYALGIPYHEIVELD</sequence>
<evidence type="ECO:0000313" key="3">
    <source>
        <dbReference type="Proteomes" id="UP001476282"/>
    </source>
</evidence>